<evidence type="ECO:0000313" key="2">
    <source>
        <dbReference type="Proteomes" id="UP000507470"/>
    </source>
</evidence>
<gene>
    <name evidence="1" type="ORF">MCOR_17284</name>
</gene>
<dbReference type="AlphaFoldDB" id="A0A6J8BC21"/>
<protein>
    <submittedName>
        <fullName evidence="1">Uncharacterized protein</fullName>
    </submittedName>
</protein>
<dbReference type="Proteomes" id="UP000507470">
    <property type="component" value="Unassembled WGS sequence"/>
</dbReference>
<accession>A0A6J8BC21</accession>
<organism evidence="1 2">
    <name type="scientific">Mytilus coruscus</name>
    <name type="common">Sea mussel</name>
    <dbReference type="NCBI Taxonomy" id="42192"/>
    <lineage>
        <taxon>Eukaryota</taxon>
        <taxon>Metazoa</taxon>
        <taxon>Spiralia</taxon>
        <taxon>Lophotrochozoa</taxon>
        <taxon>Mollusca</taxon>
        <taxon>Bivalvia</taxon>
        <taxon>Autobranchia</taxon>
        <taxon>Pteriomorphia</taxon>
        <taxon>Mytilida</taxon>
        <taxon>Mytiloidea</taxon>
        <taxon>Mytilidae</taxon>
        <taxon>Mytilinae</taxon>
        <taxon>Mytilus</taxon>
    </lineage>
</organism>
<dbReference type="PANTHER" id="PTHR33480">
    <property type="entry name" value="SET DOMAIN-CONTAINING PROTEIN-RELATED"/>
    <property type="match status" value="1"/>
</dbReference>
<dbReference type="PANTHER" id="PTHR33480:SF1">
    <property type="entry name" value="TYR RECOMBINASE DOMAIN-CONTAINING PROTEIN"/>
    <property type="match status" value="1"/>
</dbReference>
<reference evidence="1 2" key="1">
    <citation type="submission" date="2020-06" db="EMBL/GenBank/DDBJ databases">
        <authorList>
            <person name="Li R."/>
            <person name="Bekaert M."/>
        </authorList>
    </citation>
    <scope>NUCLEOTIDE SEQUENCE [LARGE SCALE GENOMIC DNA]</scope>
    <source>
        <strain evidence="2">wild</strain>
    </source>
</reference>
<dbReference type="EMBL" id="CACVKT020003061">
    <property type="protein sequence ID" value="CAC5381412.1"/>
    <property type="molecule type" value="Genomic_DNA"/>
</dbReference>
<proteinExistence type="predicted"/>
<sequence length="221" mass="25187">MEQVNLFTVRYVKVFLTKSYYKRHRATCTVVESTTATVKGLDPVHILSPKFTSSFNFDILAKFHNSEVGNLCRTDNLITSFGLQMYRNVEAKKSKKEEKRKSVMSDMRRLAHLLLEFKEQCETNGNAVAKLLSAVNMFDRGNFHSLELSILALTITEETGHTKAGLKIGYGYLIKRVIKFITGEFLIQKKDAEVDEIKHSSDLLEFCWPGIFGDAEYKITA</sequence>
<keyword evidence="2" id="KW-1185">Reference proteome</keyword>
<dbReference type="OrthoDB" id="10066064at2759"/>
<evidence type="ECO:0000313" key="1">
    <source>
        <dbReference type="EMBL" id="CAC5381412.1"/>
    </source>
</evidence>
<name>A0A6J8BC21_MYTCO</name>